<keyword evidence="6 7" id="KW-0472">Membrane</keyword>
<feature type="transmembrane region" description="Helical" evidence="7">
    <location>
        <begin position="9"/>
        <end position="30"/>
    </location>
</feature>
<evidence type="ECO:0000256" key="6">
    <source>
        <dbReference type="ARBA" id="ARBA00023136"/>
    </source>
</evidence>
<dbReference type="Pfam" id="PF04973">
    <property type="entry name" value="NMN_transporter"/>
    <property type="match status" value="1"/>
</dbReference>
<keyword evidence="5 7" id="KW-1133">Transmembrane helix</keyword>
<evidence type="ECO:0000256" key="5">
    <source>
        <dbReference type="ARBA" id="ARBA00022989"/>
    </source>
</evidence>
<organism evidence="8">
    <name type="scientific">marine sediment metagenome</name>
    <dbReference type="NCBI Taxonomy" id="412755"/>
    <lineage>
        <taxon>unclassified sequences</taxon>
        <taxon>metagenomes</taxon>
        <taxon>ecological metagenomes</taxon>
    </lineage>
</organism>
<dbReference type="GO" id="GO:0005886">
    <property type="term" value="C:plasma membrane"/>
    <property type="evidence" value="ECO:0007669"/>
    <property type="project" value="UniProtKB-SubCell"/>
</dbReference>
<evidence type="ECO:0000313" key="8">
    <source>
        <dbReference type="EMBL" id="GAG29284.1"/>
    </source>
</evidence>
<evidence type="ECO:0000256" key="7">
    <source>
        <dbReference type="SAM" id="Phobius"/>
    </source>
</evidence>
<comment type="caution">
    <text evidence="8">The sequence shown here is derived from an EMBL/GenBank/DDBJ whole genome shotgun (WGS) entry which is preliminary data.</text>
</comment>
<keyword evidence="3" id="KW-1003">Cell membrane</keyword>
<gene>
    <name evidence="8" type="ORF">S01H1_69851</name>
</gene>
<dbReference type="PANTHER" id="PTHR36122">
    <property type="entry name" value="NICOTINAMIDE RIBOSIDE TRANSPORTER PNUC"/>
    <property type="match status" value="1"/>
</dbReference>
<evidence type="ECO:0000256" key="1">
    <source>
        <dbReference type="ARBA" id="ARBA00004651"/>
    </source>
</evidence>
<evidence type="ECO:0000256" key="3">
    <source>
        <dbReference type="ARBA" id="ARBA00022475"/>
    </source>
</evidence>
<evidence type="ECO:0000256" key="2">
    <source>
        <dbReference type="ARBA" id="ARBA00022448"/>
    </source>
</evidence>
<dbReference type="PANTHER" id="PTHR36122:SF2">
    <property type="entry name" value="NICOTINAMIDE RIBOSIDE TRANSPORTER PNUC"/>
    <property type="match status" value="1"/>
</dbReference>
<dbReference type="EMBL" id="BARS01046401">
    <property type="protein sequence ID" value="GAG29284.1"/>
    <property type="molecule type" value="Genomic_DNA"/>
</dbReference>
<evidence type="ECO:0000256" key="4">
    <source>
        <dbReference type="ARBA" id="ARBA00022692"/>
    </source>
</evidence>
<protein>
    <submittedName>
        <fullName evidence="8">Uncharacterized protein</fullName>
    </submittedName>
</protein>
<keyword evidence="4 7" id="KW-0812">Transmembrane</keyword>
<keyword evidence="2" id="KW-0813">Transport</keyword>
<dbReference type="InterPro" id="IPR006419">
    <property type="entry name" value="NMN_transpt_PnuC"/>
</dbReference>
<sequence length="86" mass="9752">MLVFYRARLYADVLLHLFYVAMNGYGWWYWSSGGAERRRSQADSELPIAYTPVAAWPPLLALTALGVGTLGWLLSSYTDADLAYWD</sequence>
<feature type="transmembrane region" description="Helical" evidence="7">
    <location>
        <begin position="50"/>
        <end position="74"/>
    </location>
</feature>
<dbReference type="AlphaFoldDB" id="X0WE58"/>
<reference evidence="8" key="1">
    <citation type="journal article" date="2014" name="Front. Microbiol.">
        <title>High frequency of phylogenetically diverse reductive dehalogenase-homologous genes in deep subseafloor sedimentary metagenomes.</title>
        <authorList>
            <person name="Kawai M."/>
            <person name="Futagami T."/>
            <person name="Toyoda A."/>
            <person name="Takaki Y."/>
            <person name="Nishi S."/>
            <person name="Hori S."/>
            <person name="Arai W."/>
            <person name="Tsubouchi T."/>
            <person name="Morono Y."/>
            <person name="Uchiyama I."/>
            <person name="Ito T."/>
            <person name="Fujiyama A."/>
            <person name="Inagaki F."/>
            <person name="Takami H."/>
        </authorList>
    </citation>
    <scope>NUCLEOTIDE SEQUENCE</scope>
    <source>
        <strain evidence="8">Expedition CK06-06</strain>
    </source>
</reference>
<comment type="subcellular location">
    <subcellularLocation>
        <location evidence="1">Cell membrane</location>
        <topology evidence="1">Multi-pass membrane protein</topology>
    </subcellularLocation>
</comment>
<dbReference type="GO" id="GO:0034257">
    <property type="term" value="F:nicotinamide riboside transmembrane transporter activity"/>
    <property type="evidence" value="ECO:0007669"/>
    <property type="project" value="InterPro"/>
</dbReference>
<proteinExistence type="predicted"/>
<feature type="non-terminal residue" evidence="8">
    <location>
        <position position="86"/>
    </location>
</feature>
<name>X0WE58_9ZZZZ</name>
<accession>X0WE58</accession>